<feature type="chain" id="PRO_5034487959" evidence="11">
    <location>
        <begin position="18"/>
        <end position="1228"/>
    </location>
</feature>
<dbReference type="AlphaFoldDB" id="A0A8B8DVJ0"/>
<keyword evidence="13" id="KW-1185">Reference proteome</keyword>
<evidence type="ECO:0000256" key="2">
    <source>
        <dbReference type="ARBA" id="ARBA00022448"/>
    </source>
</evidence>
<dbReference type="InterPro" id="IPR015816">
    <property type="entry name" value="Vitellinogen_b-sht_N"/>
</dbReference>
<dbReference type="InterPro" id="IPR011030">
    <property type="entry name" value="Lipovitellin_superhlx_dom"/>
</dbReference>
<name>A0A8B8DVJ0_CRAVI</name>
<keyword evidence="7" id="KW-0446">Lipid-binding</keyword>
<evidence type="ECO:0000256" key="8">
    <source>
        <dbReference type="ARBA" id="ARBA00023157"/>
    </source>
</evidence>
<gene>
    <name evidence="14" type="primary">LOC111129965</name>
</gene>
<keyword evidence="8" id="KW-1015">Disulfide bond</keyword>
<dbReference type="InterPro" id="IPR015817">
    <property type="entry name" value="Vitellinogen_open_b-sht_sub1"/>
</dbReference>
<evidence type="ECO:0000256" key="5">
    <source>
        <dbReference type="ARBA" id="ARBA00022761"/>
    </source>
</evidence>
<comment type="caution">
    <text evidence="10">Lacks conserved residue(s) required for the propagation of feature annotation.</text>
</comment>
<dbReference type="SUPFAM" id="SSF56968">
    <property type="entry name" value="Lipovitellin-phosvitin complex, beta-sheet shell regions"/>
    <property type="match status" value="2"/>
</dbReference>
<evidence type="ECO:0000313" key="13">
    <source>
        <dbReference type="Proteomes" id="UP000694844"/>
    </source>
</evidence>
<dbReference type="Gene3D" id="1.25.10.20">
    <property type="entry name" value="Vitellinogen, superhelical"/>
    <property type="match status" value="1"/>
</dbReference>
<dbReference type="SMART" id="SM00638">
    <property type="entry name" value="LPD_N"/>
    <property type="match status" value="1"/>
</dbReference>
<keyword evidence="2" id="KW-0813">Transport</keyword>
<keyword evidence="9" id="KW-0325">Glycoprotein</keyword>
<proteinExistence type="predicted"/>
<dbReference type="Proteomes" id="UP000694844">
    <property type="component" value="Chromosome 4"/>
</dbReference>
<feature type="signal peptide" evidence="11">
    <location>
        <begin position="1"/>
        <end position="17"/>
    </location>
</feature>
<dbReference type="Gene3D" id="2.30.230.10">
    <property type="entry name" value="Lipovitellin, beta-sheet shell regions, chain A"/>
    <property type="match status" value="1"/>
</dbReference>
<dbReference type="InterPro" id="IPR015819">
    <property type="entry name" value="Lipid_transp_b-sht_shell"/>
</dbReference>
<dbReference type="OrthoDB" id="6484170at2759"/>
<evidence type="ECO:0000313" key="14">
    <source>
        <dbReference type="RefSeq" id="XP_022332232.1"/>
    </source>
</evidence>
<evidence type="ECO:0000256" key="9">
    <source>
        <dbReference type="ARBA" id="ARBA00023180"/>
    </source>
</evidence>
<dbReference type="KEGG" id="cvn:111129965"/>
<dbReference type="InterPro" id="IPR015255">
    <property type="entry name" value="Vitellinogen_open_b-sht"/>
</dbReference>
<dbReference type="GeneID" id="111129965"/>
<accession>A0A8B8DVJ0</accession>
<organism evidence="13 14">
    <name type="scientific">Crassostrea virginica</name>
    <name type="common">Eastern oyster</name>
    <dbReference type="NCBI Taxonomy" id="6565"/>
    <lineage>
        <taxon>Eukaryota</taxon>
        <taxon>Metazoa</taxon>
        <taxon>Spiralia</taxon>
        <taxon>Lophotrochozoa</taxon>
        <taxon>Mollusca</taxon>
        <taxon>Bivalvia</taxon>
        <taxon>Autobranchia</taxon>
        <taxon>Pteriomorphia</taxon>
        <taxon>Ostreida</taxon>
        <taxon>Ostreoidea</taxon>
        <taxon>Ostreidae</taxon>
        <taxon>Crassostrea</taxon>
    </lineage>
</organism>
<keyword evidence="4 11" id="KW-0732">Signal</keyword>
<dbReference type="RefSeq" id="XP_022332232.1">
    <property type="nucleotide sequence ID" value="XM_022476524.1"/>
</dbReference>
<dbReference type="SMART" id="SM01169">
    <property type="entry name" value="DUF1943"/>
    <property type="match status" value="1"/>
</dbReference>
<evidence type="ECO:0000256" key="3">
    <source>
        <dbReference type="ARBA" id="ARBA00022525"/>
    </source>
</evidence>
<evidence type="ECO:0000256" key="7">
    <source>
        <dbReference type="ARBA" id="ARBA00023121"/>
    </source>
</evidence>
<dbReference type="PROSITE" id="PS51211">
    <property type="entry name" value="VITELLOGENIN"/>
    <property type="match status" value="1"/>
</dbReference>
<dbReference type="InterPro" id="IPR050733">
    <property type="entry name" value="Vitellogenin/Apolipophorin"/>
</dbReference>
<evidence type="ECO:0000259" key="12">
    <source>
        <dbReference type="PROSITE" id="PS51211"/>
    </source>
</evidence>
<dbReference type="FunFam" id="2.20.50.20:FF:000007">
    <property type="entry name" value="von Willebrand factor type D domaincontaining protein"/>
    <property type="match status" value="1"/>
</dbReference>
<dbReference type="PANTHER" id="PTHR23345">
    <property type="entry name" value="VITELLOGENIN-RELATED"/>
    <property type="match status" value="1"/>
</dbReference>
<evidence type="ECO:0000256" key="1">
    <source>
        <dbReference type="ARBA" id="ARBA00004613"/>
    </source>
</evidence>
<sequence>MEHTLILLLAFTAGIWAGPISDISSRDTCSTTCTDSSKFGYQPGTTYEYDYDVDTTTLIQGASEGMSGLKMTAKVQVEVLSKCDLVLKVKNVQLHERNPESPQNLILSAMSGEFSQQLEENSLRFSFQDGRIESLCPAESEKSWVLNIKRGILSMIQNTMEDLQADQKVREADVTGTCDADYTVAENGWYTVTIKKHKNLLGCTERHGYQTALQGTPYRVPSEIQSMPVMKSSHTCQQEISKSGILKGSSCIEQHVFRPFSRDSSGAMTESKQTLKYTTERNGVSTAKSVNRKTDMNFEHNFDVTSSTKSLKNIEKQLVSICTQTKGDVRPETPRLFSDLVYIMRAADSQTLRDVYKQIQGGSLCSDNNQKVRKFFLDAIPMTGTHASVAMLTKLIADNEVTGVEADMWMTTLAFIPSPSKDMIREVMPLLKKNGKALLAVSSLVNTYCKNARCENDMDIANVVSTLEDKIGYGCYVDDNNKENIILTLRALGNSGHISSATATVNSCISRKDNPIEVRVAAIEAFRRASCDDDRAEALKIFNDKEEDSELRIAAYLALMRCPSESLIVTVRNALEKEEVNQVGSFIWSHLTNLMESSSPLKQDIRSILDSEYLKKEFDMDKRKYSRNYEGSFFLERINTGASLESNLIWSSKSFIPRSLMANLTVDLFGKSVNILEIGGRVEGLEYFLESYFGPNGYFTESDVKKATTQVVKGIDAKKMKKIDSQFGTGMDQLKGALYMRIFGNELSYNSFNGVESLMTGDGFNILEMLISMSKNHDYTFTQNIMFLDTSMVIPTSAGFPLNLTINGTATIDMKASGKMDLRKLGTSPSSLLISGLIQPSAAVEISSMMSVDASVTKSGLKMISTVHSSTLLKGHVELQDGQIFNANLDMPRDKMDIFSVKTAFFTVHRDVEKEQKMITKNRQTHKKCTGSQLAKITGLKMCGEMQFPNASLETTAPYFPLTGPISLELSLEKDDVHKSYNVEARFVKTKKNVDIRLAFDTPGSNVDRALSAEFSLDKIGSKVQLGLQSPWDKAVFTGKVENDKDLRHVSGKLVYNKHEYSVVAELARTRKGSTFVYTPLVEISAPKMEPIQLKGGIKCDGFRLLDANAILIGVSKEPIKAEVNFAQKRVVIMGKASISFEKKKEYAIESRVQKYATKQAARYRPYLSIKTPEKELVSFGGSAEYKNGKALKVDLTVDRIVSKPIKFFVQIRDASNKKSSGINLKLI</sequence>
<dbReference type="GO" id="GO:0005576">
    <property type="term" value="C:extracellular region"/>
    <property type="evidence" value="ECO:0007669"/>
    <property type="project" value="UniProtKB-SubCell"/>
</dbReference>
<dbReference type="PANTHER" id="PTHR23345:SF15">
    <property type="entry name" value="VITELLOGENIN 1-RELATED"/>
    <property type="match status" value="1"/>
</dbReference>
<evidence type="ECO:0000256" key="11">
    <source>
        <dbReference type="SAM" id="SignalP"/>
    </source>
</evidence>
<dbReference type="GO" id="GO:0008289">
    <property type="term" value="F:lipid binding"/>
    <property type="evidence" value="ECO:0007669"/>
    <property type="project" value="UniProtKB-KW"/>
</dbReference>
<comment type="subcellular location">
    <subcellularLocation>
        <location evidence="1">Secreted</location>
    </subcellularLocation>
</comment>
<feature type="domain" description="Vitellogenin" evidence="12">
    <location>
        <begin position="41"/>
        <end position="660"/>
    </location>
</feature>
<dbReference type="GO" id="GO:0045735">
    <property type="term" value="F:nutrient reservoir activity"/>
    <property type="evidence" value="ECO:0007669"/>
    <property type="project" value="UniProtKB-KW"/>
</dbReference>
<dbReference type="GO" id="GO:0005319">
    <property type="term" value="F:lipid transporter activity"/>
    <property type="evidence" value="ECO:0007669"/>
    <property type="project" value="InterPro"/>
</dbReference>
<keyword evidence="3" id="KW-0964">Secreted</keyword>
<evidence type="ECO:0000256" key="6">
    <source>
        <dbReference type="ARBA" id="ARBA00023055"/>
    </source>
</evidence>
<protein>
    <submittedName>
        <fullName evidence="14">Apolipophorins-like</fullName>
    </submittedName>
</protein>
<dbReference type="Gene3D" id="2.20.80.10">
    <property type="entry name" value="Lipovitellin-phosvitin complex, chain A, domain 4"/>
    <property type="match status" value="1"/>
</dbReference>
<dbReference type="Pfam" id="PF06448">
    <property type="entry name" value="DUF1081"/>
    <property type="match status" value="1"/>
</dbReference>
<evidence type="ECO:0000256" key="4">
    <source>
        <dbReference type="ARBA" id="ARBA00022729"/>
    </source>
</evidence>
<dbReference type="InterPro" id="IPR009454">
    <property type="entry name" value="Lipid_transpt_open_b-sht"/>
</dbReference>
<dbReference type="Gene3D" id="2.20.50.20">
    <property type="entry name" value="Lipovitellin. Chain A, domain 3"/>
    <property type="match status" value="1"/>
</dbReference>
<reference evidence="14" key="1">
    <citation type="submission" date="2025-08" db="UniProtKB">
        <authorList>
            <consortium name="RefSeq"/>
        </authorList>
    </citation>
    <scope>IDENTIFICATION</scope>
    <source>
        <tissue evidence="14">Whole sample</tissue>
    </source>
</reference>
<dbReference type="Pfam" id="PF09172">
    <property type="entry name" value="Vit_open_b-sht"/>
    <property type="match status" value="1"/>
</dbReference>
<keyword evidence="6" id="KW-0445">Lipid transport</keyword>
<evidence type="ECO:0000256" key="10">
    <source>
        <dbReference type="PROSITE-ProRule" id="PRU00557"/>
    </source>
</evidence>
<dbReference type="Pfam" id="PF01347">
    <property type="entry name" value="Vitellogenin_N"/>
    <property type="match status" value="1"/>
</dbReference>
<dbReference type="SUPFAM" id="SSF48431">
    <property type="entry name" value="Lipovitellin-phosvitin complex, superhelical domain"/>
    <property type="match status" value="1"/>
</dbReference>
<keyword evidence="5" id="KW-0758">Storage protein</keyword>
<dbReference type="InterPro" id="IPR001747">
    <property type="entry name" value="Vitellogenin_N"/>
</dbReference>